<dbReference type="Proteomes" id="UP001515500">
    <property type="component" value="Chromosome 19"/>
</dbReference>
<gene>
    <name evidence="4" type="primary">LOC120250661</name>
</gene>
<dbReference type="RefSeq" id="XP_039115426.1">
    <property type="nucleotide sequence ID" value="XM_039259492.1"/>
</dbReference>
<keyword evidence="1" id="KW-0677">Repeat</keyword>
<evidence type="ECO:0000313" key="3">
    <source>
        <dbReference type="Proteomes" id="UP001515500"/>
    </source>
</evidence>
<reference evidence="4" key="1">
    <citation type="submission" date="2025-08" db="UniProtKB">
        <authorList>
            <consortium name="RefSeq"/>
        </authorList>
    </citation>
    <scope>IDENTIFICATION</scope>
</reference>
<dbReference type="PANTHER" id="PTHR23084:SF176">
    <property type="entry name" value="HISTONE H3 K4-SPECIFIC METHYLTRANSFERASE SET7_9 FAMILY PROTEIN"/>
    <property type="match status" value="1"/>
</dbReference>
<proteinExistence type="predicted"/>
<protein>
    <submittedName>
        <fullName evidence="4">Phosphatidylinositol 4-phosphate 5-kinase 5-like</fullName>
    </submittedName>
</protein>
<keyword evidence="2" id="KW-0472">Membrane</keyword>
<dbReference type="FunFam" id="2.20.110.10:FF:000002">
    <property type="entry name" value="Phosphatidylinositol 4-phosphate 5-kinase 8"/>
    <property type="match status" value="4"/>
</dbReference>
<keyword evidence="2" id="KW-0812">Transmembrane</keyword>
<dbReference type="AlphaFoldDB" id="A0AB40AMD8"/>
<dbReference type="SUPFAM" id="SSF82185">
    <property type="entry name" value="Histone H3 K4-specific methyltransferase SET7/9 N-terminal domain"/>
    <property type="match status" value="2"/>
</dbReference>
<dbReference type="PANTHER" id="PTHR23084">
    <property type="entry name" value="PHOSPHATIDYLINOSITOL-4-PHOSPHATE 5-KINASE RELATED"/>
    <property type="match status" value="1"/>
</dbReference>
<dbReference type="GeneID" id="120250661"/>
<sequence>MDSQMLTRISFSFRRTSIPSLSIYFFSFFCLFLLFLSLIKGTPTLQNIIFVSLLISVFFFVVKRLAFSVTSSGTREGESIRWFIGEEDRVSRKERCEKDWEREGVEFYSNGDCYEGEFYKGKCNGSGVYNFFVKGRYEGDWVDGKYDGYGIEIWAKGSRYRGQYKQGMRHGFGVYRFYSGDCYAGEWMNGQSHGIGIQACFDGSSYVGEFKAGVKHGFGCYKFRNGDRYSGEYFGNMIHGFGIYYFDNGHCYEGSWHEGRRQGLGVYTFRNGDTMSGDWNSGVLKITLPPSDHAIQHSVQAARKAAENARLLPNVEEQMNKVVMAANRAANAARVAAIKAVQNHKDDKFNNNDHTCLAPCLHTTTIPCL</sequence>
<evidence type="ECO:0000256" key="1">
    <source>
        <dbReference type="ARBA" id="ARBA00022737"/>
    </source>
</evidence>
<feature type="transmembrane region" description="Helical" evidence="2">
    <location>
        <begin position="45"/>
        <end position="62"/>
    </location>
</feature>
<dbReference type="Gene3D" id="2.20.110.10">
    <property type="entry name" value="Histone H3 K4-specific methyltransferase SET7/9 N-terminal domain"/>
    <property type="match status" value="4"/>
</dbReference>
<dbReference type="GO" id="GO:0016020">
    <property type="term" value="C:membrane"/>
    <property type="evidence" value="ECO:0007669"/>
    <property type="project" value="UniProtKB-ARBA"/>
</dbReference>
<keyword evidence="2" id="KW-1133">Transmembrane helix</keyword>
<feature type="transmembrane region" description="Helical" evidence="2">
    <location>
        <begin position="21"/>
        <end position="39"/>
    </location>
</feature>
<dbReference type="InterPro" id="IPR003409">
    <property type="entry name" value="MORN"/>
</dbReference>
<evidence type="ECO:0000256" key="2">
    <source>
        <dbReference type="SAM" id="Phobius"/>
    </source>
</evidence>
<name>A0AB40AMD8_DIOCR</name>
<evidence type="ECO:0000313" key="4">
    <source>
        <dbReference type="RefSeq" id="XP_039115426.1"/>
    </source>
</evidence>
<accession>A0AB40AMD8</accession>
<keyword evidence="3" id="KW-1185">Reference proteome</keyword>
<dbReference type="Pfam" id="PF02493">
    <property type="entry name" value="MORN"/>
    <property type="match status" value="7"/>
</dbReference>
<dbReference type="SMART" id="SM00698">
    <property type="entry name" value="MORN"/>
    <property type="match status" value="7"/>
</dbReference>
<organism evidence="3 4">
    <name type="scientific">Dioscorea cayennensis subsp. rotundata</name>
    <name type="common">White Guinea yam</name>
    <name type="synonym">Dioscorea rotundata</name>
    <dbReference type="NCBI Taxonomy" id="55577"/>
    <lineage>
        <taxon>Eukaryota</taxon>
        <taxon>Viridiplantae</taxon>
        <taxon>Streptophyta</taxon>
        <taxon>Embryophyta</taxon>
        <taxon>Tracheophyta</taxon>
        <taxon>Spermatophyta</taxon>
        <taxon>Magnoliopsida</taxon>
        <taxon>Liliopsida</taxon>
        <taxon>Dioscoreales</taxon>
        <taxon>Dioscoreaceae</taxon>
        <taxon>Dioscorea</taxon>
    </lineage>
</organism>